<name>A0A182JHY7_ANOAO</name>
<dbReference type="Pfam" id="PF05018">
    <property type="entry name" value="CFA20_dom"/>
    <property type="match status" value="1"/>
</dbReference>
<accession>A0A182JHY7</accession>
<dbReference type="InterPro" id="IPR007714">
    <property type="entry name" value="CFA20_dom"/>
</dbReference>
<dbReference type="AlphaFoldDB" id="A0A182JHY7"/>
<evidence type="ECO:0000259" key="2">
    <source>
        <dbReference type="Pfam" id="PF05018"/>
    </source>
</evidence>
<feature type="domain" description="CFA20" evidence="2">
    <location>
        <begin position="1"/>
        <end position="184"/>
    </location>
</feature>
<evidence type="ECO:0000256" key="1">
    <source>
        <dbReference type="SAM" id="MobiDB-lite"/>
    </source>
</evidence>
<proteinExistence type="predicted"/>
<dbReference type="EnsemblMetazoa" id="AATE018438-RA">
    <property type="protein sequence ID" value="AATE018438-PA.1"/>
    <property type="gene ID" value="AATE018438"/>
</dbReference>
<organism evidence="3">
    <name type="scientific">Anopheles atroparvus</name>
    <name type="common">European mosquito</name>
    <dbReference type="NCBI Taxonomy" id="41427"/>
    <lineage>
        <taxon>Eukaryota</taxon>
        <taxon>Metazoa</taxon>
        <taxon>Ecdysozoa</taxon>
        <taxon>Arthropoda</taxon>
        <taxon>Hexapoda</taxon>
        <taxon>Insecta</taxon>
        <taxon>Pterygota</taxon>
        <taxon>Neoptera</taxon>
        <taxon>Endopterygota</taxon>
        <taxon>Diptera</taxon>
        <taxon>Nematocera</taxon>
        <taxon>Culicoidea</taxon>
        <taxon>Culicidae</taxon>
        <taxon>Anophelinae</taxon>
        <taxon>Anopheles</taxon>
    </lineage>
</organism>
<feature type="region of interest" description="Disordered" evidence="1">
    <location>
        <begin position="199"/>
        <end position="294"/>
    </location>
</feature>
<feature type="compositionally biased region" description="Acidic residues" evidence="1">
    <location>
        <begin position="277"/>
        <end position="287"/>
    </location>
</feature>
<protein>
    <submittedName>
        <fullName evidence="3">DUF667 domain-containing protein</fullName>
    </submittedName>
</protein>
<dbReference type="VEuPathDB" id="VectorBase:AATE018438"/>
<feature type="compositionally biased region" description="Polar residues" evidence="1">
    <location>
        <begin position="250"/>
        <end position="260"/>
    </location>
</feature>
<reference evidence="3" key="1">
    <citation type="submission" date="2022-08" db="UniProtKB">
        <authorList>
            <consortium name="EnsemblMetazoa"/>
        </authorList>
    </citation>
    <scope>IDENTIFICATION</scope>
    <source>
        <strain evidence="3">EBRO</strain>
    </source>
</reference>
<dbReference type="STRING" id="41427.A0A182JHY7"/>
<evidence type="ECO:0000313" key="3">
    <source>
        <dbReference type="EnsemblMetazoa" id="AATE018438-PA.1"/>
    </source>
</evidence>
<dbReference type="PANTHER" id="PTHR12458">
    <property type="entry name" value="ORF PROTEIN"/>
    <property type="match status" value="1"/>
</dbReference>
<dbReference type="InterPro" id="IPR040441">
    <property type="entry name" value="CFA20/CFAP20DC"/>
</dbReference>
<sequence length="294" mass="32971">MFRNAFQHGFVSVFSSSGSKPLAIWDVHAKNGHSRRMTDEDLRSLVFELIGVNVATTYMVAPCAPCLSLSIKLPFLVMHVKNLKKFFSFEVQILDDGNSLRRLRFSNYQSGTRVSCFGASIPLSLTPNWNQLQLNLADLTRRAYSTNYVETLRLQIHANARIKRIYFCERLYSNDDTPSELRLFPPVRPCRIEQLRAAAKSVKHPDEPIETLRPPTPVEDIGAGDQAEESAETVLPPIPGEDSEAAIPTETLNETAQSSVHFDDVEDTIPAGQTVDEQTEEQMEEVPETPHSNV</sequence>